<dbReference type="Pfam" id="PF13409">
    <property type="entry name" value="GST_N_2"/>
    <property type="match status" value="1"/>
</dbReference>
<evidence type="ECO:0000313" key="3">
    <source>
        <dbReference type="Proteomes" id="UP000092649"/>
    </source>
</evidence>
<evidence type="ECO:0000259" key="1">
    <source>
        <dbReference type="PROSITE" id="PS50404"/>
    </source>
</evidence>
<accession>A0A1A7NTJ5</accession>
<dbReference type="GO" id="GO:0004364">
    <property type="term" value="F:glutathione transferase activity"/>
    <property type="evidence" value="ECO:0007669"/>
    <property type="project" value="TreeGrafter"/>
</dbReference>
<feature type="domain" description="GST N-terminal" evidence="1">
    <location>
        <begin position="1"/>
        <end position="83"/>
    </location>
</feature>
<dbReference type="AlphaFoldDB" id="A0A1A7NTJ5"/>
<dbReference type="Gene3D" id="1.20.1050.10">
    <property type="match status" value="1"/>
</dbReference>
<dbReference type="InterPro" id="IPR004045">
    <property type="entry name" value="Glutathione_S-Trfase_N"/>
</dbReference>
<dbReference type="PANTHER" id="PTHR42673:SF4">
    <property type="entry name" value="MALEYLACETOACETATE ISOMERASE"/>
    <property type="match status" value="1"/>
</dbReference>
<dbReference type="SUPFAM" id="SSF52833">
    <property type="entry name" value="Thioredoxin-like"/>
    <property type="match status" value="1"/>
</dbReference>
<proteinExistence type="predicted"/>
<dbReference type="GO" id="GO:0006749">
    <property type="term" value="P:glutathione metabolic process"/>
    <property type="evidence" value="ECO:0007669"/>
    <property type="project" value="TreeGrafter"/>
</dbReference>
<dbReference type="SUPFAM" id="SSF47616">
    <property type="entry name" value="GST C-terminal domain-like"/>
    <property type="match status" value="1"/>
</dbReference>
<dbReference type="InterPro" id="IPR036282">
    <property type="entry name" value="Glutathione-S-Trfase_C_sf"/>
</dbReference>
<comment type="caution">
    <text evidence="2">The sequence shown here is derived from an EMBL/GenBank/DDBJ whole genome shotgun (WGS) entry which is preliminary data.</text>
</comment>
<dbReference type="PROSITE" id="PS50404">
    <property type="entry name" value="GST_NTER"/>
    <property type="match status" value="1"/>
</dbReference>
<dbReference type="SFLD" id="SFLDS00019">
    <property type="entry name" value="Glutathione_Transferase_(cytos"/>
    <property type="match status" value="1"/>
</dbReference>
<dbReference type="PANTHER" id="PTHR42673">
    <property type="entry name" value="MALEYLACETOACETATE ISOMERASE"/>
    <property type="match status" value="1"/>
</dbReference>
<name>A0A1A7NTJ5_9PAST</name>
<protein>
    <submittedName>
        <fullName evidence="2">Glutathione S-transferase</fullName>
    </submittedName>
</protein>
<dbReference type="Proteomes" id="UP000092649">
    <property type="component" value="Unassembled WGS sequence"/>
</dbReference>
<gene>
    <name evidence="2" type="ORF">QS62_08190</name>
</gene>
<dbReference type="RefSeq" id="WP_066108617.1">
    <property type="nucleotide sequence ID" value="NZ_JTJL01000043.1"/>
</dbReference>
<dbReference type="Gene3D" id="3.40.30.10">
    <property type="entry name" value="Glutaredoxin"/>
    <property type="match status" value="1"/>
</dbReference>
<keyword evidence="3" id="KW-1185">Reference proteome</keyword>
<dbReference type="EMBL" id="JTJL01000043">
    <property type="protein sequence ID" value="OBW92920.1"/>
    <property type="molecule type" value="Genomic_DNA"/>
</dbReference>
<dbReference type="OrthoDB" id="9799538at2"/>
<dbReference type="GO" id="GO:0016034">
    <property type="term" value="F:maleylacetoacetate isomerase activity"/>
    <property type="evidence" value="ECO:0007669"/>
    <property type="project" value="TreeGrafter"/>
</dbReference>
<dbReference type="InterPro" id="IPR040079">
    <property type="entry name" value="Glutathione_S-Trfase"/>
</dbReference>
<dbReference type="PATRIC" id="fig|505341.3.peg.1643"/>
<dbReference type="GO" id="GO:0006559">
    <property type="term" value="P:L-phenylalanine catabolic process"/>
    <property type="evidence" value="ECO:0007669"/>
    <property type="project" value="TreeGrafter"/>
</dbReference>
<dbReference type="SFLD" id="SFLDG00358">
    <property type="entry name" value="Main_(cytGST)"/>
    <property type="match status" value="1"/>
</dbReference>
<organism evidence="2 3">
    <name type="scientific">Gallibacterium salpingitidis</name>
    <dbReference type="NCBI Taxonomy" id="505341"/>
    <lineage>
        <taxon>Bacteria</taxon>
        <taxon>Pseudomonadati</taxon>
        <taxon>Pseudomonadota</taxon>
        <taxon>Gammaproteobacteria</taxon>
        <taxon>Pasteurellales</taxon>
        <taxon>Pasteurellaceae</taxon>
        <taxon>Gallibacterium</taxon>
    </lineage>
</organism>
<sequence length="202" mass="23375">MYSLYVSKPLSSWSLRPWILLKELGIPFEDKEVTFLEDRKQQQQQFLQFSPTAKVPVLHDQEQIIWDSLAIIEYISEDYPQVWAEDRYARAWSRSACAEMHSGFAKFRQTCGFDPLVHTPLKEVSEQVATEIKRINQLWQEGLNRFGGPYLAGKKFTAVDTFFVPIASRIATYGLESYFSDSTLAYQQKLLALDSFKGWIKG</sequence>
<dbReference type="InterPro" id="IPR036249">
    <property type="entry name" value="Thioredoxin-like_sf"/>
</dbReference>
<evidence type="ECO:0000313" key="2">
    <source>
        <dbReference type="EMBL" id="OBW92920.1"/>
    </source>
</evidence>
<reference evidence="2 3" key="1">
    <citation type="submission" date="2014-11" db="EMBL/GenBank/DDBJ databases">
        <title>Pan-genome of Gallibacterium spp.</title>
        <authorList>
            <person name="Kudirkiene E."/>
            <person name="Bojesen A.M."/>
        </authorList>
    </citation>
    <scope>NUCLEOTIDE SEQUENCE [LARGE SCALE GENOMIC DNA]</scope>
    <source>
        <strain evidence="2 3">F150</strain>
    </source>
</reference>
<keyword evidence="2" id="KW-0808">Transferase</keyword>
<dbReference type="CDD" id="cd03194">
    <property type="entry name" value="GST_C_3"/>
    <property type="match status" value="1"/>
</dbReference>